<dbReference type="RefSeq" id="WP_190924035.1">
    <property type="nucleotide sequence ID" value="NZ_JACXAC010000003.1"/>
</dbReference>
<dbReference type="PANTHER" id="PTHR37841">
    <property type="entry name" value="GLR2918 PROTEIN"/>
    <property type="match status" value="1"/>
</dbReference>
<dbReference type="Pfam" id="PF14903">
    <property type="entry name" value="WG_beta_rep"/>
    <property type="match status" value="2"/>
</dbReference>
<dbReference type="PANTHER" id="PTHR37841:SF1">
    <property type="entry name" value="DUF3298 DOMAIN-CONTAINING PROTEIN"/>
    <property type="match status" value="1"/>
</dbReference>
<organism evidence="3 4">
    <name type="scientific">Hymenobacter armeniacus</name>
    <dbReference type="NCBI Taxonomy" id="2771358"/>
    <lineage>
        <taxon>Bacteria</taxon>
        <taxon>Pseudomonadati</taxon>
        <taxon>Bacteroidota</taxon>
        <taxon>Cytophagia</taxon>
        <taxon>Cytophagales</taxon>
        <taxon>Hymenobacteraceae</taxon>
        <taxon>Hymenobacter</taxon>
    </lineage>
</organism>
<feature type="chain" id="PRO_5045203653" evidence="2">
    <location>
        <begin position="18"/>
        <end position="657"/>
    </location>
</feature>
<protein>
    <submittedName>
        <fullName evidence="3">WG repeat-containing protein</fullName>
    </submittedName>
</protein>
<feature type="region of interest" description="Disordered" evidence="1">
    <location>
        <begin position="612"/>
        <end position="631"/>
    </location>
</feature>
<evidence type="ECO:0000256" key="2">
    <source>
        <dbReference type="SAM" id="SignalP"/>
    </source>
</evidence>
<evidence type="ECO:0000313" key="3">
    <source>
        <dbReference type="EMBL" id="MBD2722447.1"/>
    </source>
</evidence>
<keyword evidence="4" id="KW-1185">Reference proteome</keyword>
<reference evidence="3 4" key="1">
    <citation type="submission" date="2020-09" db="EMBL/GenBank/DDBJ databases">
        <authorList>
            <person name="Kim M.K."/>
        </authorList>
    </citation>
    <scope>NUCLEOTIDE SEQUENCE [LARGE SCALE GENOMIC DNA]</scope>
    <source>
        <strain evidence="3 4">BT189</strain>
    </source>
</reference>
<feature type="signal peptide" evidence="2">
    <location>
        <begin position="1"/>
        <end position="17"/>
    </location>
</feature>
<comment type="caution">
    <text evidence="3">The sequence shown here is derived from an EMBL/GenBank/DDBJ whole genome shotgun (WGS) entry which is preliminary data.</text>
</comment>
<dbReference type="InterPro" id="IPR032774">
    <property type="entry name" value="WG_beta_rep"/>
</dbReference>
<accession>A0ABR8JVA3</accession>
<evidence type="ECO:0000256" key="1">
    <source>
        <dbReference type="SAM" id="MobiDB-lite"/>
    </source>
</evidence>
<proteinExistence type="predicted"/>
<evidence type="ECO:0000313" key="4">
    <source>
        <dbReference type="Proteomes" id="UP000606003"/>
    </source>
</evidence>
<feature type="compositionally biased region" description="Basic residues" evidence="1">
    <location>
        <begin position="612"/>
        <end position="621"/>
    </location>
</feature>
<dbReference type="EMBL" id="JACXAC010000003">
    <property type="protein sequence ID" value="MBD2722447.1"/>
    <property type="molecule type" value="Genomic_DNA"/>
</dbReference>
<dbReference type="Proteomes" id="UP000606003">
    <property type="component" value="Unassembled WGS sequence"/>
</dbReference>
<name>A0ABR8JVA3_9BACT</name>
<keyword evidence="2" id="KW-0732">Signal</keyword>
<gene>
    <name evidence="3" type="ORF">IC234_09935</name>
</gene>
<sequence length="657" mass="72169">MKALVLSALFGWPAAGAQPALARFPFEERGRWGFIDSTGAVVIAPRFAQVHGFSEGLAAVREQDLYGYIDATGQFVIAPRFEAAAEFHSGRAVVRSQHTGPQLIDRAGRLQPLPSNYQSLRWLPGPDRGGLWLGTLKEDCQVLDAQGRLLNPTHFREVEPLACNRMVVKGTKLQRPLHLPGNDPEDAEDYAELPTGVLDGRGRWVIPFGRFDHISTFRDGLALATVRPNPKARQPNEECLIDTTGRIVAFLPKGELCLPSTSSEFSDGTAPVRVGDDPSVLDDSRSYPAAIDGRGRVLFRQPSLRQLSPFVRGRAWAREADRDQWFLLNKAGRRLNSVVITSILSDEWPTGAPTFAGGVELVAVADGYAALDTLGQVLRQLPEPDFADGSPRRIGDLLLFSQEDSAGTRFGYWNWRTGQLVGPRFSAVANDGFAHGLLAVAEGPRWGYFTPAGTYAWQQPASGSAPLNLDYMRRAFYPVASAPLAKFAGFGGWGRSGNRSRPLPDPRFAPRAVSLRVDAQPMAAAFEQRVDGHRLYLANTTADTVVFDAQDSSLFLTLQARDAQGQWHDIEYNPSSFCGNSYHQVFLAPDQCWQLVVPAYAGGQPTQLRARLRASRGRSKGQRPDLYSNPFAGSVNPAQFWRTEGHSPLSIMDPYLN</sequence>